<dbReference type="EMBL" id="AYYH01000031">
    <property type="protein sequence ID" value="KRN09212.1"/>
    <property type="molecule type" value="Genomic_DNA"/>
</dbReference>
<feature type="transmembrane region" description="Helical" evidence="2">
    <location>
        <begin position="33"/>
        <end position="50"/>
    </location>
</feature>
<evidence type="ECO:0000313" key="3">
    <source>
        <dbReference type="EMBL" id="KRN09212.1"/>
    </source>
</evidence>
<evidence type="ECO:0000313" key="4">
    <source>
        <dbReference type="Proteomes" id="UP000050898"/>
    </source>
</evidence>
<sequence>MLSLLLLTFAVTISICIVIFLVTAYLKKTSWGPLVVCIIALPFVILSVPLTSNLSSIDAQHHTKKEIRQLETLQTVKLKKKNSTSQQTTNEPPKVNMLSNANVRNSVSPLGFHKAKRKTSKVNYPKKQNNLLIVSYKLKGSK</sequence>
<dbReference type="PATRIC" id="fig|1046596.6.peg.1416"/>
<name>J1F4M9_9LACO</name>
<reference evidence="3 4" key="1">
    <citation type="journal article" date="2015" name="Genome Announc.">
        <title>Expanding the biotechnology potential of lactobacilli through comparative genomics of 213 strains and associated genera.</title>
        <authorList>
            <person name="Sun Z."/>
            <person name="Harris H.M."/>
            <person name="McCann A."/>
            <person name="Guo C."/>
            <person name="Argimon S."/>
            <person name="Zhang W."/>
            <person name="Yang X."/>
            <person name="Jeffery I.B."/>
            <person name="Cooney J.C."/>
            <person name="Kagawa T.F."/>
            <person name="Liu W."/>
            <person name="Song Y."/>
            <person name="Salvetti E."/>
            <person name="Wrobel A."/>
            <person name="Rasinkangas P."/>
            <person name="Parkhill J."/>
            <person name="Rea M.C."/>
            <person name="O'Sullivan O."/>
            <person name="Ritari J."/>
            <person name="Douillard F.P."/>
            <person name="Paul Ross R."/>
            <person name="Yang R."/>
            <person name="Briner A.E."/>
            <person name="Felis G.E."/>
            <person name="de Vos W.M."/>
            <person name="Barrangou R."/>
            <person name="Klaenhammer T.R."/>
            <person name="Caufield P.W."/>
            <person name="Cui Y."/>
            <person name="Zhang H."/>
            <person name="O'Toole P.W."/>
        </authorList>
    </citation>
    <scope>NUCLEOTIDE SEQUENCE [LARGE SCALE GENOMIC DNA]</scope>
    <source>
        <strain evidence="3 4">DSM 20444</strain>
    </source>
</reference>
<keyword evidence="2" id="KW-1133">Transmembrane helix</keyword>
<dbReference type="AlphaFoldDB" id="J1F4M9"/>
<dbReference type="GeneID" id="98315975"/>
<comment type="caution">
    <text evidence="3">The sequence shown here is derived from an EMBL/GenBank/DDBJ whole genome shotgun (WGS) entry which is preliminary data.</text>
</comment>
<feature type="compositionally biased region" description="Polar residues" evidence="1">
    <location>
        <begin position="83"/>
        <end position="97"/>
    </location>
</feature>
<dbReference type="OrthoDB" id="2325095at2"/>
<keyword evidence="2" id="KW-0812">Transmembrane</keyword>
<evidence type="ECO:0000256" key="2">
    <source>
        <dbReference type="SAM" id="Phobius"/>
    </source>
</evidence>
<accession>J1F4M9</accession>
<proteinExistence type="predicted"/>
<feature type="region of interest" description="Disordered" evidence="1">
    <location>
        <begin position="78"/>
        <end position="97"/>
    </location>
</feature>
<dbReference type="Proteomes" id="UP000050898">
    <property type="component" value="Unassembled WGS sequence"/>
</dbReference>
<dbReference type="RefSeq" id="WP_003688157.1">
    <property type="nucleotide sequence ID" value="NZ_AKKT01000046.1"/>
</dbReference>
<keyword evidence="2" id="KW-0472">Membrane</keyword>
<feature type="transmembrane region" description="Helical" evidence="2">
    <location>
        <begin position="6"/>
        <end position="26"/>
    </location>
</feature>
<protein>
    <submittedName>
        <fullName evidence="3">Uncharacterized protein</fullName>
    </submittedName>
</protein>
<organism evidence="3 4">
    <name type="scientific">Liquorilactobacillus mali KCTC 3596 = DSM 20444</name>
    <dbReference type="NCBI Taxonomy" id="1046596"/>
    <lineage>
        <taxon>Bacteria</taxon>
        <taxon>Bacillati</taxon>
        <taxon>Bacillota</taxon>
        <taxon>Bacilli</taxon>
        <taxon>Lactobacillales</taxon>
        <taxon>Lactobacillaceae</taxon>
        <taxon>Liquorilactobacillus</taxon>
    </lineage>
</organism>
<evidence type="ECO:0000256" key="1">
    <source>
        <dbReference type="SAM" id="MobiDB-lite"/>
    </source>
</evidence>
<gene>
    <name evidence="3" type="ORF">FD00_GL001334</name>
</gene>
<keyword evidence="4" id="KW-1185">Reference proteome</keyword>